<evidence type="ECO:0000313" key="1">
    <source>
        <dbReference type="EMBL" id="KRX01031.1"/>
    </source>
</evidence>
<sequence>MSKQGQRYQIVWLKVKNGQLANPEAFQEAESSIQEIEKHITQNKLVEYPSDILKFFLDQKVKLYGYSQQSEEFKQKEENKVATEFTRDLFTFQGNQQIRGLALLYVENQDIKINDIISLSYLFKDLYLIYKSYPERTDILHYLYNARKSFHFYKQMDASQLSLNNQGKIKQLEDDNEYKNYLVNPQIIEINHSTLLKSNGFLQKKPQKITDNELQDIIFKAEQNEKDADLQNTSQQDGNKVFY</sequence>
<organism evidence="1 2">
    <name type="scientific">Pseudocohnilembus persalinus</name>
    <name type="common">Ciliate</name>
    <dbReference type="NCBI Taxonomy" id="266149"/>
    <lineage>
        <taxon>Eukaryota</taxon>
        <taxon>Sar</taxon>
        <taxon>Alveolata</taxon>
        <taxon>Ciliophora</taxon>
        <taxon>Intramacronucleata</taxon>
        <taxon>Oligohymenophorea</taxon>
        <taxon>Scuticociliatia</taxon>
        <taxon>Philasterida</taxon>
        <taxon>Pseudocohnilembidae</taxon>
        <taxon>Pseudocohnilembus</taxon>
    </lineage>
</organism>
<gene>
    <name evidence="1" type="ORF">PPERSA_09637</name>
</gene>
<protein>
    <submittedName>
        <fullName evidence="1">Uncharacterized protein</fullName>
    </submittedName>
</protein>
<keyword evidence="2" id="KW-1185">Reference proteome</keyword>
<evidence type="ECO:0000313" key="2">
    <source>
        <dbReference type="Proteomes" id="UP000054937"/>
    </source>
</evidence>
<dbReference type="AlphaFoldDB" id="A0A0V0QFS8"/>
<proteinExistence type="predicted"/>
<comment type="caution">
    <text evidence="1">The sequence shown here is derived from an EMBL/GenBank/DDBJ whole genome shotgun (WGS) entry which is preliminary data.</text>
</comment>
<name>A0A0V0QFS8_PSEPJ</name>
<dbReference type="EMBL" id="LDAU01000180">
    <property type="protein sequence ID" value="KRX01031.1"/>
    <property type="molecule type" value="Genomic_DNA"/>
</dbReference>
<reference evidence="1 2" key="1">
    <citation type="journal article" date="2015" name="Sci. Rep.">
        <title>Genome of the facultative scuticociliatosis pathogen Pseudocohnilembus persalinus provides insight into its virulence through horizontal gene transfer.</title>
        <authorList>
            <person name="Xiong J."/>
            <person name="Wang G."/>
            <person name="Cheng J."/>
            <person name="Tian M."/>
            <person name="Pan X."/>
            <person name="Warren A."/>
            <person name="Jiang C."/>
            <person name="Yuan D."/>
            <person name="Miao W."/>
        </authorList>
    </citation>
    <scope>NUCLEOTIDE SEQUENCE [LARGE SCALE GENOMIC DNA]</scope>
    <source>
        <strain evidence="1">36N120E</strain>
    </source>
</reference>
<dbReference type="InParanoid" id="A0A0V0QFS8"/>
<dbReference type="Proteomes" id="UP000054937">
    <property type="component" value="Unassembled WGS sequence"/>
</dbReference>
<accession>A0A0V0QFS8</accession>